<dbReference type="HAMAP" id="MF_02225">
    <property type="entry name" value="CoaBC"/>
    <property type="match status" value="1"/>
</dbReference>
<keyword evidence="3 4" id="KW-0436">Ligase</keyword>
<dbReference type="InterPro" id="IPR005252">
    <property type="entry name" value="CoaBC"/>
</dbReference>
<comment type="function">
    <text evidence="3">Catalyzes two sequential steps in the biosynthesis of coenzyme A. In the first step cysteine is conjugated to 4'-phosphopantothenate to form 4-phosphopantothenoylcysteine. In the second step the latter compound is decarboxylated to form 4'-phosphopantotheine.</text>
</comment>
<dbReference type="Pfam" id="PF04127">
    <property type="entry name" value="DFP"/>
    <property type="match status" value="1"/>
</dbReference>
<dbReference type="EMBL" id="FNNG01000006">
    <property type="protein sequence ID" value="SDX07791.1"/>
    <property type="molecule type" value="Genomic_DNA"/>
</dbReference>
<feature type="binding site" evidence="3">
    <location>
        <position position="324"/>
    </location>
    <ligand>
        <name>CTP</name>
        <dbReference type="ChEBI" id="CHEBI:37563"/>
    </ligand>
</feature>
<evidence type="ECO:0000259" key="6">
    <source>
        <dbReference type="Pfam" id="PF04127"/>
    </source>
</evidence>
<name>A0A1H2YS20_9FIRM</name>
<keyword evidence="1 3" id="KW-0210">Decarboxylase</keyword>
<dbReference type="Gene3D" id="3.40.50.10300">
    <property type="entry name" value="CoaB-like"/>
    <property type="match status" value="1"/>
</dbReference>
<keyword evidence="8" id="KW-1185">Reference proteome</keyword>
<protein>
    <recommendedName>
        <fullName evidence="3">Coenzyme A biosynthesis bifunctional protein CoaBC</fullName>
    </recommendedName>
    <alternativeName>
        <fullName evidence="3">DNA/pantothenate metabolism flavoprotein</fullName>
    </alternativeName>
    <alternativeName>
        <fullName evidence="3">Phosphopantothenoylcysteine synthetase/decarboxylase</fullName>
        <shortName evidence="3">PPCS-PPCDC</shortName>
    </alternativeName>
    <domain>
        <recommendedName>
            <fullName evidence="3">Phosphopantothenoylcysteine decarboxylase</fullName>
            <shortName evidence="3">PPC decarboxylase</shortName>
            <shortName evidence="3">PPC-DC</shortName>
            <ecNumber evidence="3">4.1.1.36</ecNumber>
        </recommendedName>
        <alternativeName>
            <fullName evidence="3">CoaC</fullName>
        </alternativeName>
    </domain>
    <domain>
        <recommendedName>
            <fullName evidence="3">Phosphopantothenate--cysteine ligase</fullName>
            <ecNumber evidence="3">6.3.2.5</ecNumber>
        </recommendedName>
        <alternativeName>
            <fullName evidence="3">CoaB</fullName>
        </alternativeName>
        <alternativeName>
            <fullName evidence="3">Phosphopantothenoylcysteine synthetase</fullName>
            <shortName evidence="3">PPC synthetase</shortName>
            <shortName evidence="3">PPC-S</shortName>
        </alternativeName>
    </domain>
</protein>
<feature type="region of interest" description="Phosphopantothenate--cysteine ligase" evidence="3">
    <location>
        <begin position="189"/>
        <end position="402"/>
    </location>
</feature>
<evidence type="ECO:0000259" key="5">
    <source>
        <dbReference type="Pfam" id="PF02441"/>
    </source>
</evidence>
<comment type="cofactor">
    <cofactor evidence="3">
        <name>FMN</name>
        <dbReference type="ChEBI" id="CHEBI:58210"/>
    </cofactor>
    <text evidence="3">Binds 1 FMN per subunit.</text>
</comment>
<keyword evidence="3" id="KW-0479">Metal-binding</keyword>
<evidence type="ECO:0000313" key="8">
    <source>
        <dbReference type="Proteomes" id="UP000198828"/>
    </source>
</evidence>
<comment type="catalytic activity">
    <reaction evidence="3 4">
        <text>(R)-4'-phosphopantothenate + L-cysteine + CTP = N-[(R)-4-phosphopantothenoyl]-L-cysteine + CMP + diphosphate + H(+)</text>
        <dbReference type="Rhea" id="RHEA:19397"/>
        <dbReference type="ChEBI" id="CHEBI:10986"/>
        <dbReference type="ChEBI" id="CHEBI:15378"/>
        <dbReference type="ChEBI" id="CHEBI:33019"/>
        <dbReference type="ChEBI" id="CHEBI:35235"/>
        <dbReference type="ChEBI" id="CHEBI:37563"/>
        <dbReference type="ChEBI" id="CHEBI:59458"/>
        <dbReference type="ChEBI" id="CHEBI:60377"/>
        <dbReference type="EC" id="6.3.2.5"/>
    </reaction>
</comment>
<proteinExistence type="inferred from homology"/>
<feature type="domain" description="DNA/pantothenate metabolism flavoprotein C-terminal" evidence="6">
    <location>
        <begin position="185"/>
        <end position="396"/>
    </location>
</feature>
<dbReference type="GO" id="GO:0004632">
    <property type="term" value="F:phosphopantothenate--cysteine ligase activity"/>
    <property type="evidence" value="ECO:0007669"/>
    <property type="project" value="UniProtKB-UniRule"/>
</dbReference>
<comment type="caution">
    <text evidence="3">Lacks conserved residue(s) required for the propagation of feature annotation.</text>
</comment>
<dbReference type="SUPFAM" id="SSF102645">
    <property type="entry name" value="CoaB-like"/>
    <property type="match status" value="1"/>
</dbReference>
<feature type="domain" description="Flavoprotein" evidence="5">
    <location>
        <begin position="5"/>
        <end position="176"/>
    </location>
</feature>
<reference evidence="7 8" key="1">
    <citation type="submission" date="2016-10" db="EMBL/GenBank/DDBJ databases">
        <authorList>
            <person name="de Groot N.N."/>
        </authorList>
    </citation>
    <scope>NUCLEOTIDE SEQUENCE [LARGE SCALE GENOMIC DNA]</scope>
    <source>
        <strain evidence="7 8">DSM 23310</strain>
    </source>
</reference>
<comment type="catalytic activity">
    <reaction evidence="3 4">
        <text>N-[(R)-4-phosphopantothenoyl]-L-cysteine + H(+) = (R)-4'-phosphopantetheine + CO2</text>
        <dbReference type="Rhea" id="RHEA:16793"/>
        <dbReference type="ChEBI" id="CHEBI:15378"/>
        <dbReference type="ChEBI" id="CHEBI:16526"/>
        <dbReference type="ChEBI" id="CHEBI:59458"/>
        <dbReference type="ChEBI" id="CHEBI:61723"/>
        <dbReference type="EC" id="4.1.1.36"/>
    </reaction>
</comment>
<evidence type="ECO:0000256" key="3">
    <source>
        <dbReference type="HAMAP-Rule" id="MF_02225"/>
    </source>
</evidence>
<feature type="binding site" evidence="3">
    <location>
        <position position="342"/>
    </location>
    <ligand>
        <name>CTP</name>
        <dbReference type="ChEBI" id="CHEBI:37563"/>
    </ligand>
</feature>
<comment type="pathway">
    <text evidence="3 4">Cofactor biosynthesis; coenzyme A biosynthesis; CoA from (R)-pantothenate: step 2/5.</text>
</comment>
<feature type="binding site" evidence="3">
    <location>
        <position position="338"/>
    </location>
    <ligand>
        <name>CTP</name>
        <dbReference type="ChEBI" id="CHEBI:37563"/>
    </ligand>
</feature>
<keyword evidence="3" id="KW-0511">Multifunctional enzyme</keyword>
<feature type="active site" description="Proton donor" evidence="3">
    <location>
        <position position="157"/>
    </location>
</feature>
<keyword evidence="3 4" id="KW-0288">FMN</keyword>
<dbReference type="Pfam" id="PF02441">
    <property type="entry name" value="Flavoprotein"/>
    <property type="match status" value="1"/>
</dbReference>
<dbReference type="EC" id="4.1.1.36" evidence="3"/>
<dbReference type="NCBIfam" id="TIGR00521">
    <property type="entry name" value="coaBC_dfp"/>
    <property type="match status" value="1"/>
</dbReference>
<comment type="cofactor">
    <cofactor evidence="3">
        <name>Mg(2+)</name>
        <dbReference type="ChEBI" id="CHEBI:18420"/>
    </cofactor>
</comment>
<keyword evidence="3" id="KW-0460">Magnesium</keyword>
<evidence type="ECO:0000256" key="2">
    <source>
        <dbReference type="ARBA" id="ARBA00023239"/>
    </source>
</evidence>
<feature type="binding site" evidence="3">
    <location>
        <position position="277"/>
    </location>
    <ligand>
        <name>CTP</name>
        <dbReference type="ChEBI" id="CHEBI:37563"/>
    </ligand>
</feature>
<dbReference type="Proteomes" id="UP000198828">
    <property type="component" value="Unassembled WGS sequence"/>
</dbReference>
<dbReference type="GO" id="GO:0015941">
    <property type="term" value="P:pantothenate catabolic process"/>
    <property type="evidence" value="ECO:0007669"/>
    <property type="project" value="InterPro"/>
</dbReference>
<dbReference type="AlphaFoldDB" id="A0A1H2YS20"/>
<dbReference type="SUPFAM" id="SSF52507">
    <property type="entry name" value="Homo-oligomeric flavin-containing Cys decarboxylases, HFCD"/>
    <property type="match status" value="1"/>
</dbReference>
<keyword evidence="3 4" id="KW-0285">Flavoprotein</keyword>
<dbReference type="EC" id="6.3.2.5" evidence="3"/>
<dbReference type="PANTHER" id="PTHR14359">
    <property type="entry name" value="HOMO-OLIGOMERIC FLAVIN CONTAINING CYS DECARBOXYLASE FAMILY"/>
    <property type="match status" value="1"/>
</dbReference>
<dbReference type="RefSeq" id="WP_093752738.1">
    <property type="nucleotide sequence ID" value="NZ_FNNG01000006.1"/>
</dbReference>
<feature type="region of interest" description="Phosphopantothenoylcysteine decarboxylase" evidence="3">
    <location>
        <begin position="1"/>
        <end position="188"/>
    </location>
</feature>
<dbReference type="Gene3D" id="3.40.50.1950">
    <property type="entry name" value="Flavin prenyltransferase-like"/>
    <property type="match status" value="1"/>
</dbReference>
<dbReference type="PANTHER" id="PTHR14359:SF6">
    <property type="entry name" value="PHOSPHOPANTOTHENOYLCYSTEINE DECARBOXYLASE"/>
    <property type="match status" value="1"/>
</dbReference>
<evidence type="ECO:0000313" key="7">
    <source>
        <dbReference type="EMBL" id="SDX07791.1"/>
    </source>
</evidence>
<comment type="similarity">
    <text evidence="3 4">In the N-terminal section; belongs to the HFCD (homo-oligomeric flavin containing Cys decarboxylase) superfamily.</text>
</comment>
<dbReference type="GO" id="GO:0004633">
    <property type="term" value="F:phosphopantothenoylcysteine decarboxylase activity"/>
    <property type="evidence" value="ECO:0007669"/>
    <property type="project" value="UniProtKB-UniRule"/>
</dbReference>
<dbReference type="GO" id="GO:0015937">
    <property type="term" value="P:coenzyme A biosynthetic process"/>
    <property type="evidence" value="ECO:0007669"/>
    <property type="project" value="UniProtKB-UniRule"/>
</dbReference>
<dbReference type="GO" id="GO:0010181">
    <property type="term" value="F:FMN binding"/>
    <property type="evidence" value="ECO:0007669"/>
    <property type="project" value="UniProtKB-UniRule"/>
</dbReference>
<dbReference type="OrthoDB" id="9802554at2"/>
<keyword evidence="2 3" id="KW-0456">Lyase</keyword>
<evidence type="ECO:0000256" key="1">
    <source>
        <dbReference type="ARBA" id="ARBA00022793"/>
    </source>
</evidence>
<dbReference type="InterPro" id="IPR003382">
    <property type="entry name" value="Flavoprotein"/>
</dbReference>
<comment type="pathway">
    <text evidence="3 4">Cofactor biosynthesis; coenzyme A biosynthesis; CoA from (R)-pantothenate: step 3/5.</text>
</comment>
<gene>
    <name evidence="3" type="primary">coaBC</name>
    <name evidence="7" type="ORF">SAMN05660923_01700</name>
</gene>
<dbReference type="InterPro" id="IPR036551">
    <property type="entry name" value="Flavin_trans-like"/>
</dbReference>
<sequence>MFKDKNIIVGVTGGIAAYKAADLVSRLKKEKANVEVIMTENATKFVSPLTFQTLALNPVYVDMFKEPRNYDVEHISLAEKADVFLIAPATANIIGKIANGIADDLLTTTIMATRAKVIFAPAMNTNMYLNPIVQKNIEYLKKLGYEFIDPAVGMLACQTYGPGRMAEPADIVQYLKNSFYSKDLIGMKFIVTAGPTIEPIDPVRYVTNHSSGKMGYKIAEEGQKRGAEVILISGPTNLKPPEGVQLIRVNTTLDMFNAVKEYFDRCHALIKAAAPLDYKPEVVSDVKIKKKNIENDELNIKYIRNPDIAAYFGKIKKDQIVVGFAAETNDLIENAKEKLINKNLDFIVANDVSKDGAGFKEDTNVVTIIDREGIITDYPIMDKSEVAKIIIDKVKKLIEDKS</sequence>
<accession>A0A1H2YS20</accession>
<organism evidence="7 8">
    <name type="scientific">Tepidimicrobium xylanilyticum</name>
    <dbReference type="NCBI Taxonomy" id="1123352"/>
    <lineage>
        <taxon>Bacteria</taxon>
        <taxon>Bacillati</taxon>
        <taxon>Bacillota</taxon>
        <taxon>Tissierellia</taxon>
        <taxon>Tissierellales</taxon>
        <taxon>Tepidimicrobiaceae</taxon>
        <taxon>Tepidimicrobium</taxon>
    </lineage>
</organism>
<evidence type="ECO:0000256" key="4">
    <source>
        <dbReference type="RuleBase" id="RU364078"/>
    </source>
</evidence>
<dbReference type="InterPro" id="IPR007085">
    <property type="entry name" value="DNA/pantothenate-metab_flavo_C"/>
</dbReference>
<dbReference type="InterPro" id="IPR035929">
    <property type="entry name" value="CoaB-like_sf"/>
</dbReference>
<comment type="function">
    <text evidence="4">Catalyzes two steps in the biosynthesis of coenzyme A. In the first step cysteine is conjugated to 4'-phosphopantothenate to form 4-phosphopantothenoylcysteine, in the latter compound is decarboxylated to form 4'-phosphopantotheine.</text>
</comment>
<dbReference type="UniPathway" id="UPA00241">
    <property type="reaction ID" value="UER00353"/>
</dbReference>
<dbReference type="GO" id="GO:0046872">
    <property type="term" value="F:metal ion binding"/>
    <property type="evidence" value="ECO:0007669"/>
    <property type="project" value="UniProtKB-KW"/>
</dbReference>
<dbReference type="GO" id="GO:0071513">
    <property type="term" value="C:phosphopantothenoylcysteine decarboxylase complex"/>
    <property type="evidence" value="ECO:0007669"/>
    <property type="project" value="TreeGrafter"/>
</dbReference>
<feature type="binding site" evidence="3">
    <location>
        <position position="287"/>
    </location>
    <ligand>
        <name>CTP</name>
        <dbReference type="ChEBI" id="CHEBI:37563"/>
    </ligand>
</feature>
<comment type="similarity">
    <text evidence="3 4">In the C-terminal section; belongs to the PPC synthetase family.</text>
</comment>